<dbReference type="EMBL" id="CP042266">
    <property type="protein sequence ID" value="QDY75668.1"/>
    <property type="molecule type" value="Genomic_DNA"/>
</dbReference>
<reference evidence="1 2" key="1">
    <citation type="submission" date="2019-07" db="EMBL/GenBank/DDBJ databases">
        <authorList>
            <person name="Zhu P."/>
        </authorList>
    </citation>
    <scope>NUCLEOTIDE SEQUENCE [LARGE SCALE GENOMIC DNA]</scope>
    <source>
        <strain evidence="1 2">SSL-25</strain>
    </source>
</reference>
<organism evidence="1 2">
    <name type="scientific">Streptomyces qinzhouensis</name>
    <dbReference type="NCBI Taxonomy" id="2599401"/>
    <lineage>
        <taxon>Bacteria</taxon>
        <taxon>Bacillati</taxon>
        <taxon>Actinomycetota</taxon>
        <taxon>Actinomycetes</taxon>
        <taxon>Kitasatosporales</taxon>
        <taxon>Streptomycetaceae</taxon>
        <taxon>Streptomyces</taxon>
    </lineage>
</organism>
<accession>A0A5B8IC00</accession>
<keyword evidence="2" id="KW-1185">Reference proteome</keyword>
<name>A0A5B8IC00_9ACTN</name>
<protein>
    <submittedName>
        <fullName evidence="1">Uncharacterized protein</fullName>
    </submittedName>
</protein>
<dbReference type="KEGG" id="sqz:FQU76_03120"/>
<dbReference type="RefSeq" id="WP_146478978.1">
    <property type="nucleotide sequence ID" value="NZ_CP042266.1"/>
</dbReference>
<proteinExistence type="predicted"/>
<evidence type="ECO:0000313" key="1">
    <source>
        <dbReference type="EMBL" id="QDY75668.1"/>
    </source>
</evidence>
<gene>
    <name evidence="1" type="ORF">FQU76_03120</name>
</gene>
<sequence length="84" mass="8233">MRRRRPIMALLALAASAALLIGAAGQLAKMVIPDSAPRAASADVAPILIGGFLIGAAAQLTGGGDAGAPDRVISAMNKAELVGA</sequence>
<dbReference type="AlphaFoldDB" id="A0A5B8IC00"/>
<evidence type="ECO:0000313" key="2">
    <source>
        <dbReference type="Proteomes" id="UP000320580"/>
    </source>
</evidence>
<dbReference type="Proteomes" id="UP000320580">
    <property type="component" value="Chromosome"/>
</dbReference>
<dbReference type="OrthoDB" id="8913400at2"/>